<dbReference type="RefSeq" id="WP_046761976.1">
    <property type="nucleotide sequence ID" value="NZ_LBIC01000001.1"/>
</dbReference>
<dbReference type="PANTHER" id="PTHR43575">
    <property type="entry name" value="PROTEIN ABCI7, CHLOROPLASTIC"/>
    <property type="match status" value="1"/>
</dbReference>
<dbReference type="Pfam" id="PF01458">
    <property type="entry name" value="SUFBD_core"/>
    <property type="match status" value="1"/>
</dbReference>
<gene>
    <name evidence="2" type="ORF">YP76_02255</name>
</gene>
<dbReference type="GO" id="GO:0016226">
    <property type="term" value="P:iron-sulfur cluster assembly"/>
    <property type="evidence" value="ECO:0007669"/>
    <property type="project" value="InterPro"/>
</dbReference>
<keyword evidence="3" id="KW-1185">Reference proteome</keyword>
<accession>A0A0M3AX79</accession>
<evidence type="ECO:0000313" key="2">
    <source>
        <dbReference type="EMBL" id="KKW93531.1"/>
    </source>
</evidence>
<dbReference type="SUPFAM" id="SSF101960">
    <property type="entry name" value="Stabilizer of iron transporter SufD"/>
    <property type="match status" value="1"/>
</dbReference>
<organism evidence="2 3">
    <name type="scientific">Sphingobium chungbukense</name>
    <dbReference type="NCBI Taxonomy" id="56193"/>
    <lineage>
        <taxon>Bacteria</taxon>
        <taxon>Pseudomonadati</taxon>
        <taxon>Pseudomonadota</taxon>
        <taxon>Alphaproteobacteria</taxon>
        <taxon>Sphingomonadales</taxon>
        <taxon>Sphingomonadaceae</taxon>
        <taxon>Sphingobium</taxon>
    </lineage>
</organism>
<protein>
    <submittedName>
        <fullName evidence="2">Fe-S cluster assembly protein SufD</fullName>
    </submittedName>
</protein>
<evidence type="ECO:0000259" key="1">
    <source>
        <dbReference type="Pfam" id="PF01458"/>
    </source>
</evidence>
<dbReference type="InterPro" id="IPR055346">
    <property type="entry name" value="Fe-S_cluster_assembly_SufBD"/>
</dbReference>
<dbReference type="AlphaFoldDB" id="A0A0M3AX79"/>
<proteinExistence type="predicted"/>
<dbReference type="PATRIC" id="fig|56193.3.peg.465"/>
<name>A0A0M3AX79_9SPHN</name>
<dbReference type="Proteomes" id="UP000033874">
    <property type="component" value="Unassembled WGS sequence"/>
</dbReference>
<sequence>MTTLTLPTRPLPTRRAEEWRYSDLDALATIWPTPAPTRIDVAAGESARHHLLQDAADGAAAVHDYAISIADGARCDFHLLNIGGKFGRVTFDVTLGKGAHFELNGAIIGGGDQVLEIITAVTHAQPDATSGQTIRSILGQHATGSYLGSINVARDAQRTDAFQSVKAMLLDRTATANAKPELEIYADDVKCAHGATVGELDKQALFYMASRGMDPAMAKTLLLKAFVAGVFDDVADEAVKDRLEAAALAKLETLV</sequence>
<dbReference type="InterPro" id="IPR037284">
    <property type="entry name" value="SUF_FeS_clus_asmbl_SufBD_sf"/>
</dbReference>
<evidence type="ECO:0000313" key="3">
    <source>
        <dbReference type="Proteomes" id="UP000033874"/>
    </source>
</evidence>
<feature type="domain" description="SUF system FeS cluster assembly SufBD core" evidence="1">
    <location>
        <begin position="37"/>
        <end position="226"/>
    </location>
</feature>
<dbReference type="EMBL" id="LBIC01000001">
    <property type="protein sequence ID" value="KKW93531.1"/>
    <property type="molecule type" value="Genomic_DNA"/>
</dbReference>
<dbReference type="STRING" id="56193.YP76_02255"/>
<reference evidence="2 3" key="1">
    <citation type="submission" date="2015-04" db="EMBL/GenBank/DDBJ databases">
        <title>Genome sequence of aromatic hydrocarbons-degrading Sphingobium chungbukense DJ77.</title>
        <authorList>
            <person name="Kim Y.-C."/>
            <person name="Chae J.-C."/>
        </authorList>
    </citation>
    <scope>NUCLEOTIDE SEQUENCE [LARGE SCALE GENOMIC DNA]</scope>
    <source>
        <strain evidence="2 3">DJ77</strain>
    </source>
</reference>
<dbReference type="PANTHER" id="PTHR43575:SF1">
    <property type="entry name" value="PROTEIN ABCI7, CHLOROPLASTIC"/>
    <property type="match status" value="1"/>
</dbReference>
<dbReference type="InterPro" id="IPR000825">
    <property type="entry name" value="SUF_FeS_clus_asmbl_SufBD_core"/>
</dbReference>
<comment type="caution">
    <text evidence="2">The sequence shown here is derived from an EMBL/GenBank/DDBJ whole genome shotgun (WGS) entry which is preliminary data.</text>
</comment>